<dbReference type="Proteomes" id="UP000706031">
    <property type="component" value="Unassembled WGS sequence"/>
</dbReference>
<evidence type="ECO:0000313" key="2">
    <source>
        <dbReference type="Proteomes" id="UP000706031"/>
    </source>
</evidence>
<dbReference type="EMBL" id="JACLIC010000025">
    <property type="protein sequence ID" value="MBY0205053.1"/>
    <property type="molecule type" value="Genomic_DNA"/>
</dbReference>
<gene>
    <name evidence="1" type="ORF">H7T88_17670</name>
</gene>
<name>A0ABS7KLI9_9BACL</name>
<accession>A0ABS7KLI9</accession>
<comment type="caution">
    <text evidence="1">The sequence shown here is derived from an EMBL/GenBank/DDBJ whole genome shotgun (WGS) entry which is preliminary data.</text>
</comment>
<evidence type="ECO:0000313" key="1">
    <source>
        <dbReference type="EMBL" id="MBY0205053.1"/>
    </source>
</evidence>
<dbReference type="RefSeq" id="WP_090916353.1">
    <property type="nucleotide sequence ID" value="NZ_JACLIC010000025.1"/>
</dbReference>
<proteinExistence type="predicted"/>
<evidence type="ECO:0008006" key="3">
    <source>
        <dbReference type="Google" id="ProtNLM"/>
    </source>
</evidence>
<reference evidence="1 2" key="1">
    <citation type="submission" date="2020-08" db="EMBL/GenBank/DDBJ databases">
        <title>Fungal Genomes of the International Space Station.</title>
        <authorList>
            <person name="Seuylemezian A."/>
            <person name="Singh N.K."/>
            <person name="Wood J."/>
            <person name="Venkateswaran K."/>
        </authorList>
    </citation>
    <scope>NUCLEOTIDE SEQUENCE [LARGE SCALE GENOMIC DNA]</scope>
    <source>
        <strain evidence="1 2">S/N-304-OC-R4</strain>
    </source>
</reference>
<organism evidence="1 2">
    <name type="scientific">Paenibacillus cucumis</name>
    <name type="common">ex Kampfer et al. 2016</name>
    <dbReference type="NCBI Taxonomy" id="1776858"/>
    <lineage>
        <taxon>Bacteria</taxon>
        <taxon>Bacillati</taxon>
        <taxon>Bacillota</taxon>
        <taxon>Bacilli</taxon>
        <taxon>Bacillales</taxon>
        <taxon>Paenibacillaceae</taxon>
        <taxon>Paenibacillus</taxon>
    </lineage>
</organism>
<sequence>MQNPITIGMIKYGDTNEDVTSYIKELKKIIEGLNPLFIYVEQNDLEHSFRKARYKCGLAKHSAETTALQTVSHLLLAGL</sequence>
<protein>
    <recommendedName>
        <fullName evidence="3">6,7-dimethyl-8-ribityllumazine synthase</fullName>
    </recommendedName>
</protein>
<keyword evidence="2" id="KW-1185">Reference proteome</keyword>